<dbReference type="AlphaFoldDB" id="A0AAV9XR74"/>
<evidence type="ECO:0000259" key="13">
    <source>
        <dbReference type="SMART" id="SM00483"/>
    </source>
</evidence>
<dbReference type="PRINTS" id="PR00870">
    <property type="entry name" value="DNAPOLXBETA"/>
</dbReference>
<dbReference type="Pfam" id="PF10391">
    <property type="entry name" value="DNA_pol_lambd_f"/>
    <property type="match status" value="1"/>
</dbReference>
<dbReference type="EMBL" id="JAVHJO010000001">
    <property type="protein sequence ID" value="KAK6543719.1"/>
    <property type="molecule type" value="Genomic_DNA"/>
</dbReference>
<dbReference type="GO" id="GO:0006303">
    <property type="term" value="P:double-strand break repair via nonhomologous end joining"/>
    <property type="evidence" value="ECO:0007669"/>
    <property type="project" value="TreeGrafter"/>
</dbReference>
<comment type="function">
    <text evidence="11">DNA polymerase that functions in several pathways of DNA repair. Involved in base excision repair (BER) responsible for repair of lesions that give rise to abasic (AP) sites in DNA. Also contributes to DNA double-strand break repair by non-homologous end joining and homologous recombination. Has both template-dependent and template-independent (terminal transferase) DNA polymerase activities. Has also a 5'-deoxyribose-5-phosphate lyase (dRP lyase) activity.</text>
</comment>
<dbReference type="PROSITE" id="PS00522">
    <property type="entry name" value="DNA_POLYMERASE_X"/>
    <property type="match status" value="1"/>
</dbReference>
<evidence type="ECO:0000256" key="7">
    <source>
        <dbReference type="ARBA" id="ARBA00022932"/>
    </source>
</evidence>
<dbReference type="Pfam" id="PF14791">
    <property type="entry name" value="DNA_pol_B_thumb"/>
    <property type="match status" value="1"/>
</dbReference>
<dbReference type="EC" id="2.7.7.7" evidence="11"/>
<dbReference type="InterPro" id="IPR029398">
    <property type="entry name" value="PolB_thumb"/>
</dbReference>
<dbReference type="InterPro" id="IPR010996">
    <property type="entry name" value="HHH_MUS81"/>
</dbReference>
<dbReference type="PANTHER" id="PTHR11276:SF29">
    <property type="entry name" value="DNA POLYMERASE TYPE-X FAMILY PROTEIN POL4"/>
    <property type="match status" value="1"/>
</dbReference>
<feature type="region of interest" description="Disordered" evidence="12">
    <location>
        <begin position="123"/>
        <end position="155"/>
    </location>
</feature>
<dbReference type="SUPFAM" id="SSF81585">
    <property type="entry name" value="PsbU/PolX domain-like"/>
    <property type="match status" value="1"/>
</dbReference>
<comment type="catalytic activity">
    <reaction evidence="10 11">
        <text>DNA(n) + a 2'-deoxyribonucleoside 5'-triphosphate = DNA(n+1) + diphosphate</text>
        <dbReference type="Rhea" id="RHEA:22508"/>
        <dbReference type="Rhea" id="RHEA-COMP:17339"/>
        <dbReference type="Rhea" id="RHEA-COMP:17340"/>
        <dbReference type="ChEBI" id="CHEBI:33019"/>
        <dbReference type="ChEBI" id="CHEBI:61560"/>
        <dbReference type="ChEBI" id="CHEBI:173112"/>
        <dbReference type="EC" id="2.7.7.7"/>
    </reaction>
</comment>
<dbReference type="SUPFAM" id="SSF47802">
    <property type="entry name" value="DNA polymerase beta, N-terminal domain-like"/>
    <property type="match status" value="1"/>
</dbReference>
<dbReference type="PANTHER" id="PTHR11276">
    <property type="entry name" value="DNA POLYMERASE TYPE-X FAMILY MEMBER"/>
    <property type="match status" value="1"/>
</dbReference>
<keyword evidence="4 11" id="KW-0548">Nucleotidyltransferase</keyword>
<dbReference type="FunFam" id="1.10.150.20:FF:000010">
    <property type="entry name" value="DNA polymerase lambda"/>
    <property type="match status" value="1"/>
</dbReference>
<evidence type="ECO:0000313" key="14">
    <source>
        <dbReference type="EMBL" id="KAK6543719.1"/>
    </source>
</evidence>
<dbReference type="Gene3D" id="3.30.460.10">
    <property type="entry name" value="Beta Polymerase, domain 2"/>
    <property type="match status" value="1"/>
</dbReference>
<protein>
    <recommendedName>
        <fullName evidence="11">DNA polymerase</fullName>
        <ecNumber evidence="11">2.7.7.7</ecNumber>
    </recommendedName>
</protein>
<feature type="domain" description="DNA-directed DNA polymerase X" evidence="13">
    <location>
        <begin position="222"/>
        <end position="629"/>
    </location>
</feature>
<dbReference type="GO" id="GO:0046872">
    <property type="term" value="F:metal ion binding"/>
    <property type="evidence" value="ECO:0007669"/>
    <property type="project" value="UniProtKB-UniRule"/>
</dbReference>
<keyword evidence="3 11" id="KW-0808">Transferase</keyword>
<evidence type="ECO:0000256" key="11">
    <source>
        <dbReference type="RuleBase" id="RU366014"/>
    </source>
</evidence>
<proteinExistence type="inferred from homology"/>
<dbReference type="FunFam" id="1.10.150.110:FF:000005">
    <property type="entry name" value="DNA polymerase POL4"/>
    <property type="match status" value="1"/>
</dbReference>
<dbReference type="GO" id="GO:0003887">
    <property type="term" value="F:DNA-directed DNA polymerase activity"/>
    <property type="evidence" value="ECO:0007669"/>
    <property type="project" value="UniProtKB-UniRule"/>
</dbReference>
<dbReference type="SMART" id="SM00483">
    <property type="entry name" value="POLXc"/>
    <property type="match status" value="1"/>
</dbReference>
<dbReference type="InterPro" id="IPR002054">
    <property type="entry name" value="DNA-dir_DNA_pol_X"/>
</dbReference>
<evidence type="ECO:0000256" key="6">
    <source>
        <dbReference type="ARBA" id="ARBA00022763"/>
    </source>
</evidence>
<dbReference type="GO" id="GO:0005634">
    <property type="term" value="C:nucleus"/>
    <property type="evidence" value="ECO:0007669"/>
    <property type="project" value="UniProtKB-SubCell"/>
</dbReference>
<dbReference type="InterPro" id="IPR019843">
    <property type="entry name" value="DNA_pol-X_BS"/>
</dbReference>
<evidence type="ECO:0000256" key="12">
    <source>
        <dbReference type="SAM" id="MobiDB-lite"/>
    </source>
</evidence>
<name>A0AAV9XR74_9PEZI</name>
<dbReference type="Proteomes" id="UP001365542">
    <property type="component" value="Unassembled WGS sequence"/>
</dbReference>
<evidence type="ECO:0000256" key="9">
    <source>
        <dbReference type="ARBA" id="ARBA00023242"/>
    </source>
</evidence>
<dbReference type="Gene3D" id="1.10.150.20">
    <property type="entry name" value="5' to 3' exonuclease, C-terminal subdomain"/>
    <property type="match status" value="1"/>
</dbReference>
<dbReference type="InterPro" id="IPR002008">
    <property type="entry name" value="DNA_pol_X_beta-like"/>
</dbReference>
<dbReference type="InterPro" id="IPR018944">
    <property type="entry name" value="DNA_pol_lambd_fingers_domain"/>
</dbReference>
<comment type="similarity">
    <text evidence="2 11">Belongs to the DNA polymerase type-X family.</text>
</comment>
<dbReference type="InterPro" id="IPR043519">
    <property type="entry name" value="NT_sf"/>
</dbReference>
<evidence type="ECO:0000256" key="5">
    <source>
        <dbReference type="ARBA" id="ARBA00022723"/>
    </source>
</evidence>
<evidence type="ECO:0000313" key="15">
    <source>
        <dbReference type="Proteomes" id="UP001365542"/>
    </source>
</evidence>
<dbReference type="CDD" id="cd00141">
    <property type="entry name" value="NT_POLXc"/>
    <property type="match status" value="1"/>
</dbReference>
<dbReference type="InterPro" id="IPR027421">
    <property type="entry name" value="DNA_pol_lamdba_lyase_dom_sf"/>
</dbReference>
<evidence type="ECO:0000256" key="1">
    <source>
        <dbReference type="ARBA" id="ARBA00004123"/>
    </source>
</evidence>
<dbReference type="Gene3D" id="3.30.210.10">
    <property type="entry name" value="DNA polymerase, thumb domain"/>
    <property type="match status" value="1"/>
</dbReference>
<reference evidence="14 15" key="1">
    <citation type="submission" date="2019-10" db="EMBL/GenBank/DDBJ databases">
        <authorList>
            <person name="Palmer J.M."/>
        </authorList>
    </citation>
    <scope>NUCLEOTIDE SEQUENCE [LARGE SCALE GENOMIC DNA]</scope>
    <source>
        <strain evidence="14 15">TWF694</strain>
    </source>
</reference>
<sequence>MADSLSKLPPIYVLPTRLDDPQRLQIISTLKSKKCRIATEARDAPIFLGDVLGVRRAMLELRFLGLHTTDVTTTHTTTPLPVGGKILRVVKIAWYKKAISEGADVSIDEFTIYRGLFDPSQPNPPTVTLTPITPKKRSLSPPSLAEQQTQETARRESIMRRAIALTQPSGPGTRHLHDHNPHFKPPKLISQDSTEPDDLPALPKWVLENQKYSCTRSTPSTSPNQEFLTALFKIRLNRLITSDDVGVRAYSTAIASISAFPHPITHISQVRALPGCDDKIAALWYEFTQEPYGSLEVLMEMESSKYYRTLQLFYNIWGCGAHTARQFYKMGFRDLDDLVEHHWNKLTRVQQIGVKFYEEFESKIPREEVVRIKTRVEYYARKLLPGAEVAVVGGYRRGKEESNDVDILVTHPRVKKSRDVEGLLVPLVDLLEREGLMTHVLSVHQPSRGVAGEEGDVIWGKRSHHNFDGIPKVLGVWQEPDTDGDVDHEGDSQMDEVAAKGKKRKNRNLHRRVDILFTPPRCAGSTLTSWSGATTFERDLRRWVKAERYWKFSSEGITDRATGRRVLIGKEKGEFIGLTEADEKIGVQVDDDVTKRERKEDGEWVGWEVEEKKLFEVLGLEWRTARERCTG</sequence>
<keyword evidence="5" id="KW-0479">Metal-binding</keyword>
<keyword evidence="6 11" id="KW-0227">DNA damage</keyword>
<evidence type="ECO:0000256" key="4">
    <source>
        <dbReference type="ARBA" id="ARBA00022695"/>
    </source>
</evidence>
<dbReference type="Pfam" id="PF14716">
    <property type="entry name" value="HHH_8"/>
    <property type="match status" value="1"/>
</dbReference>
<evidence type="ECO:0000256" key="2">
    <source>
        <dbReference type="ARBA" id="ARBA00008323"/>
    </source>
</evidence>
<dbReference type="Gene3D" id="1.10.150.110">
    <property type="entry name" value="DNA polymerase beta, N-terminal domain-like"/>
    <property type="match status" value="1"/>
</dbReference>
<comment type="caution">
    <text evidence="14">The sequence shown here is derived from an EMBL/GenBank/DDBJ whole genome shotgun (WGS) entry which is preliminary data.</text>
</comment>
<dbReference type="Pfam" id="PF14792">
    <property type="entry name" value="DNA_pol_B_palm"/>
    <property type="match status" value="1"/>
</dbReference>
<keyword evidence="9 11" id="KW-0539">Nucleus</keyword>
<comment type="subcellular location">
    <subcellularLocation>
        <location evidence="1 11">Nucleus</location>
    </subcellularLocation>
</comment>
<keyword evidence="15" id="KW-1185">Reference proteome</keyword>
<dbReference type="InterPro" id="IPR022312">
    <property type="entry name" value="DNA_pol_X"/>
</dbReference>
<dbReference type="InterPro" id="IPR037160">
    <property type="entry name" value="DNA_Pol_thumb_sf"/>
</dbReference>
<accession>A0AAV9XR74</accession>
<dbReference type="GO" id="GO:0003677">
    <property type="term" value="F:DNA binding"/>
    <property type="evidence" value="ECO:0007669"/>
    <property type="project" value="UniProtKB-UniRule"/>
</dbReference>
<evidence type="ECO:0000256" key="3">
    <source>
        <dbReference type="ARBA" id="ARBA00022679"/>
    </source>
</evidence>
<dbReference type="SUPFAM" id="SSF81301">
    <property type="entry name" value="Nucleotidyltransferase"/>
    <property type="match status" value="1"/>
</dbReference>
<gene>
    <name evidence="14" type="ORF">TWF694_000453</name>
</gene>
<evidence type="ECO:0000256" key="10">
    <source>
        <dbReference type="ARBA" id="ARBA00049244"/>
    </source>
</evidence>
<evidence type="ECO:0000256" key="8">
    <source>
        <dbReference type="ARBA" id="ARBA00023204"/>
    </source>
</evidence>
<organism evidence="14 15">
    <name type="scientific">Orbilia ellipsospora</name>
    <dbReference type="NCBI Taxonomy" id="2528407"/>
    <lineage>
        <taxon>Eukaryota</taxon>
        <taxon>Fungi</taxon>
        <taxon>Dikarya</taxon>
        <taxon>Ascomycota</taxon>
        <taxon>Pezizomycotina</taxon>
        <taxon>Orbiliomycetes</taxon>
        <taxon>Orbiliales</taxon>
        <taxon>Orbiliaceae</taxon>
        <taxon>Orbilia</taxon>
    </lineage>
</organism>
<keyword evidence="7 11" id="KW-0239">DNA-directed DNA polymerase</keyword>
<dbReference type="InterPro" id="IPR028207">
    <property type="entry name" value="DNA_pol_B_palm_palm"/>
</dbReference>
<keyword evidence="8 11" id="KW-0234">DNA repair</keyword>
<dbReference type="PRINTS" id="PR00869">
    <property type="entry name" value="DNAPOLX"/>
</dbReference>